<dbReference type="InterPro" id="IPR032710">
    <property type="entry name" value="NTF2-like_dom_sf"/>
</dbReference>
<dbReference type="NCBIfam" id="TIGR02246">
    <property type="entry name" value="SgcJ/EcaC family oxidoreductase"/>
    <property type="match status" value="1"/>
</dbReference>
<feature type="domain" description="DUF4440" evidence="1">
    <location>
        <begin position="6"/>
        <end position="115"/>
    </location>
</feature>
<organism evidence="2 3">
    <name type="scientific">Brevibacterium sandarakinum</name>
    <dbReference type="NCBI Taxonomy" id="629680"/>
    <lineage>
        <taxon>Bacteria</taxon>
        <taxon>Bacillati</taxon>
        <taxon>Actinomycetota</taxon>
        <taxon>Actinomycetes</taxon>
        <taxon>Micrococcales</taxon>
        <taxon>Brevibacteriaceae</taxon>
        <taxon>Brevibacterium</taxon>
    </lineage>
</organism>
<evidence type="ECO:0000313" key="2">
    <source>
        <dbReference type="EMBL" id="SDS11111.1"/>
    </source>
</evidence>
<evidence type="ECO:0000313" key="3">
    <source>
        <dbReference type="Proteomes" id="UP000199700"/>
    </source>
</evidence>
<dbReference type="Gene3D" id="3.10.450.50">
    <property type="match status" value="1"/>
</dbReference>
<keyword evidence="3" id="KW-1185">Reference proteome</keyword>
<proteinExistence type="predicted"/>
<dbReference type="STRING" id="629680.SAMN04489751_1252"/>
<dbReference type="OrthoDB" id="9803476at2"/>
<dbReference type="RefSeq" id="WP_092104092.1">
    <property type="nucleotide sequence ID" value="NZ_LT629739.1"/>
</dbReference>
<gene>
    <name evidence="2" type="ORF">SAMN04489751_1252</name>
</gene>
<protein>
    <recommendedName>
        <fullName evidence="1">DUF4440 domain-containing protein</fullName>
    </recommendedName>
</protein>
<dbReference type="SUPFAM" id="SSF54427">
    <property type="entry name" value="NTF2-like"/>
    <property type="match status" value="1"/>
</dbReference>
<evidence type="ECO:0000259" key="1">
    <source>
        <dbReference type="Pfam" id="PF14534"/>
    </source>
</evidence>
<dbReference type="Proteomes" id="UP000199700">
    <property type="component" value="Chromosome"/>
</dbReference>
<name>A0A1H1PII0_BRESA</name>
<dbReference type="Pfam" id="PF14534">
    <property type="entry name" value="DUF4440"/>
    <property type="match status" value="1"/>
</dbReference>
<dbReference type="AlphaFoldDB" id="A0A1H1PII0"/>
<reference evidence="2" key="1">
    <citation type="submission" date="2016-10" db="EMBL/GenBank/DDBJ databases">
        <authorList>
            <person name="Varghese N."/>
            <person name="Submissions S."/>
        </authorList>
    </citation>
    <scope>NUCLEOTIDE SEQUENCE [LARGE SCALE GENOMIC DNA]</scope>
    <source>
        <strain evidence="2">DSM 22082</strain>
    </source>
</reference>
<dbReference type="InterPro" id="IPR027843">
    <property type="entry name" value="DUF4440"/>
</dbReference>
<dbReference type="InterPro" id="IPR011944">
    <property type="entry name" value="Steroid_delta5-4_isomerase"/>
</dbReference>
<accession>A0A1H1PII0</accession>
<sequence>MSAEDVRALYLRLLMAWNERDAHALSACFADDGVMIGFDGSLADGPSSILDHLSPIFADHPTAPFVTLIRSVRGTGDVRVLHADVGMVPPGTSQINPDANARQSLVARRSNGAWHVELFQNTPTALHWDESEHDRISEELNTALAQRGLLPR</sequence>
<dbReference type="EMBL" id="LT629739">
    <property type="protein sequence ID" value="SDS11111.1"/>
    <property type="molecule type" value="Genomic_DNA"/>
</dbReference>